<name>A0A381QCG6_9ZZZZ</name>
<feature type="domain" description="Transglycosylase SLT" evidence="1">
    <location>
        <begin position="10"/>
        <end position="192"/>
    </location>
</feature>
<gene>
    <name evidence="2" type="ORF">METZ01_LOCUS29408</name>
</gene>
<proteinExistence type="predicted"/>
<dbReference type="InterPro" id="IPR023346">
    <property type="entry name" value="Lysozyme-like_dom_sf"/>
</dbReference>
<reference evidence="2" key="1">
    <citation type="submission" date="2018-05" db="EMBL/GenBank/DDBJ databases">
        <authorList>
            <person name="Lanie J.A."/>
            <person name="Ng W.-L."/>
            <person name="Kazmierczak K.M."/>
            <person name="Andrzejewski T.M."/>
            <person name="Davidsen T.M."/>
            <person name="Wayne K.J."/>
            <person name="Tettelin H."/>
            <person name="Glass J.I."/>
            <person name="Rusch D."/>
            <person name="Podicherti R."/>
            <person name="Tsui H.-C.T."/>
            <person name="Winkler M.E."/>
        </authorList>
    </citation>
    <scope>NUCLEOTIDE SEQUENCE</scope>
</reference>
<sequence>MNFLIRRLIYIMLVAVNLTACLATQPKDITNVCAIFEDRRSWYRAAKNAEQRWGVPIAANMAIIYQESSFRAKARPERSKVLWIFPGARPSSAYGYAQALDGTWQDYIRVSGNRSASRSEFDDAIDFVAWYNSRSTRINNIARDDARALYYAYHEGNGGYRQKSYLEKPWLVGAANLVHSNFNRFSSQLANCRLELDKSWFQRLIS</sequence>
<protein>
    <recommendedName>
        <fullName evidence="1">Transglycosylase SLT domain-containing protein</fullName>
    </recommendedName>
</protein>
<dbReference type="Gene3D" id="1.10.530.10">
    <property type="match status" value="1"/>
</dbReference>
<evidence type="ECO:0000259" key="1">
    <source>
        <dbReference type="Pfam" id="PF19489"/>
    </source>
</evidence>
<dbReference type="Pfam" id="PF19489">
    <property type="entry name" value="SLT_4"/>
    <property type="match status" value="1"/>
</dbReference>
<dbReference type="EMBL" id="UINC01001283">
    <property type="protein sequence ID" value="SUZ76554.1"/>
    <property type="molecule type" value="Genomic_DNA"/>
</dbReference>
<dbReference type="InterPro" id="IPR045795">
    <property type="entry name" value="SLT_4"/>
</dbReference>
<dbReference type="AlphaFoldDB" id="A0A381QCG6"/>
<dbReference type="SUPFAM" id="SSF53955">
    <property type="entry name" value="Lysozyme-like"/>
    <property type="match status" value="1"/>
</dbReference>
<evidence type="ECO:0000313" key="2">
    <source>
        <dbReference type="EMBL" id="SUZ76554.1"/>
    </source>
</evidence>
<dbReference type="CDD" id="cd00442">
    <property type="entry name" value="Lyz-like"/>
    <property type="match status" value="1"/>
</dbReference>
<accession>A0A381QCG6</accession>
<organism evidence="2">
    <name type="scientific">marine metagenome</name>
    <dbReference type="NCBI Taxonomy" id="408172"/>
    <lineage>
        <taxon>unclassified sequences</taxon>
        <taxon>metagenomes</taxon>
        <taxon>ecological metagenomes</taxon>
    </lineage>
</organism>